<keyword evidence="2" id="KW-1185">Reference proteome</keyword>
<dbReference type="AlphaFoldDB" id="A0A9X2AH23"/>
<comment type="caution">
    <text evidence="1">The sequence shown here is derived from an EMBL/GenBank/DDBJ whole genome shotgun (WGS) entry which is preliminary data.</text>
</comment>
<proteinExistence type="predicted"/>
<gene>
    <name evidence="1" type="ORF">MON38_20685</name>
</gene>
<name>A0A9X2AH23_9BACT</name>
<protein>
    <submittedName>
        <fullName evidence="1">Phosphoribosylpyrophosphate synthetase</fullName>
    </submittedName>
</protein>
<evidence type="ECO:0000313" key="2">
    <source>
        <dbReference type="Proteomes" id="UP001139193"/>
    </source>
</evidence>
<dbReference type="Proteomes" id="UP001139193">
    <property type="component" value="Unassembled WGS sequence"/>
</dbReference>
<sequence>MESYDTLTEALQALRRQGYTEDFNLRPDCLYCAAYDVQLPPEGFRVDSVFRFEGETDPADQSILYAISATGLDLRGVLVNAYGVYADSVTAAMEAKLRLPAA</sequence>
<accession>A0A9X2AH23</accession>
<organism evidence="1 2">
    <name type="scientific">Hymenobacter cyanobacteriorum</name>
    <dbReference type="NCBI Taxonomy" id="2926463"/>
    <lineage>
        <taxon>Bacteria</taxon>
        <taxon>Pseudomonadati</taxon>
        <taxon>Bacteroidota</taxon>
        <taxon>Cytophagia</taxon>
        <taxon>Cytophagales</taxon>
        <taxon>Hymenobacteraceae</taxon>
        <taxon>Hymenobacter</taxon>
    </lineage>
</organism>
<reference evidence="1" key="1">
    <citation type="submission" date="2022-03" db="EMBL/GenBank/DDBJ databases">
        <title>Bacterial whole genome sequence for Hymenobacter sp. DH14.</title>
        <authorList>
            <person name="Le V."/>
        </authorList>
    </citation>
    <scope>NUCLEOTIDE SEQUENCE</scope>
    <source>
        <strain evidence="1">DH14</strain>
    </source>
</reference>
<dbReference type="RefSeq" id="WP_241938055.1">
    <property type="nucleotide sequence ID" value="NZ_JALBGC010000006.1"/>
</dbReference>
<evidence type="ECO:0000313" key="1">
    <source>
        <dbReference type="EMBL" id="MCI1189846.1"/>
    </source>
</evidence>
<dbReference type="EMBL" id="JALBGC010000006">
    <property type="protein sequence ID" value="MCI1189846.1"/>
    <property type="molecule type" value="Genomic_DNA"/>
</dbReference>